<evidence type="ECO:0000313" key="2">
    <source>
        <dbReference type="Proteomes" id="UP001433508"/>
    </source>
</evidence>
<dbReference type="EMBL" id="MU971388">
    <property type="protein sequence ID" value="KAK9236422.1"/>
    <property type="molecule type" value="Genomic_DNA"/>
</dbReference>
<gene>
    <name evidence="1" type="ORF">V1525DRAFT_407024</name>
</gene>
<protein>
    <submittedName>
        <fullName evidence="1">Uncharacterized protein</fullName>
    </submittedName>
</protein>
<proteinExistence type="predicted"/>
<accession>A0ACC3T064</accession>
<name>A0ACC3T064_LIPKO</name>
<comment type="caution">
    <text evidence="1">The sequence shown here is derived from an EMBL/GenBank/DDBJ whole genome shotgun (WGS) entry which is preliminary data.</text>
</comment>
<sequence>MKSQPSLNDYFDHPADLVSSNNCLVPYSTLAQTQIPSPDTPNAEGIMISTARQSRRISADGICDMNDTEEIISPSTVTDANFSPFVSDDLSTASALSPLLIAIVHAALDVPLTPMTARRKAAILDAIVAKNIPTAIFYEMAAVYVRRAEILSKGFSLKYLAPVGKQRNRGRPKGHVKRPLNSFMIYRRVQTYLFHASSRESATCDDEIRGIVKFESSLLGDLERTSHQSVSVIIGQLWRTENQTVRDAFAKLAEQESSLHRELHPDYKYCPQKKARRHSSAPSSSPITLARSHHRPPKLVPACQLPRMILPNTVKPKLTDQCDVQDSYALEILSLPTAMSHSSPIFTPTVSPEDFTLPPGAIDEVWPTIPRYDQSDASSSPSPDYVCIPLSSSPERDLNSPATIRITDDYCRAEKQQYDIIDDVQIDDMYVIACGPDSCLPTTYLQQRTRPSYLLNTATVSSLSAMDQSNTYLAADRTVTNSTSFAQHLTMRSRNTMQDSEYDNDVEQNFNREFNMWTGNSYCVDPCT</sequence>
<keyword evidence="2" id="KW-1185">Reference proteome</keyword>
<organism evidence="1 2">
    <name type="scientific">Lipomyces kononenkoae</name>
    <name type="common">Yeast</name>
    <dbReference type="NCBI Taxonomy" id="34357"/>
    <lineage>
        <taxon>Eukaryota</taxon>
        <taxon>Fungi</taxon>
        <taxon>Dikarya</taxon>
        <taxon>Ascomycota</taxon>
        <taxon>Saccharomycotina</taxon>
        <taxon>Lipomycetes</taxon>
        <taxon>Lipomycetales</taxon>
        <taxon>Lipomycetaceae</taxon>
        <taxon>Lipomyces</taxon>
    </lineage>
</organism>
<dbReference type="Proteomes" id="UP001433508">
    <property type="component" value="Unassembled WGS sequence"/>
</dbReference>
<reference evidence="2" key="1">
    <citation type="journal article" date="2024" name="Front. Bioeng. Biotechnol.">
        <title>Genome-scale model development and genomic sequencing of the oleaginous clade Lipomyces.</title>
        <authorList>
            <person name="Czajka J.J."/>
            <person name="Han Y."/>
            <person name="Kim J."/>
            <person name="Mondo S.J."/>
            <person name="Hofstad B.A."/>
            <person name="Robles A."/>
            <person name="Haridas S."/>
            <person name="Riley R."/>
            <person name="LaButti K."/>
            <person name="Pangilinan J."/>
            <person name="Andreopoulos W."/>
            <person name="Lipzen A."/>
            <person name="Yan J."/>
            <person name="Wang M."/>
            <person name="Ng V."/>
            <person name="Grigoriev I.V."/>
            <person name="Spatafora J.W."/>
            <person name="Magnuson J.K."/>
            <person name="Baker S.E."/>
            <person name="Pomraning K.R."/>
        </authorList>
    </citation>
    <scope>NUCLEOTIDE SEQUENCE [LARGE SCALE GENOMIC DNA]</scope>
    <source>
        <strain evidence="2">CBS 7786</strain>
    </source>
</reference>
<evidence type="ECO:0000313" key="1">
    <source>
        <dbReference type="EMBL" id="KAK9236422.1"/>
    </source>
</evidence>